<dbReference type="Proteomes" id="UP000001194">
    <property type="component" value="Unassembled WGS sequence"/>
</dbReference>
<name>B0DDU1_LACBS</name>
<dbReference type="Gene3D" id="3.40.640.10">
    <property type="entry name" value="Type I PLP-dependent aspartate aminotransferase-like (Major domain)"/>
    <property type="match status" value="1"/>
</dbReference>
<evidence type="ECO:0000313" key="8">
    <source>
        <dbReference type="Proteomes" id="UP000001194"/>
    </source>
</evidence>
<evidence type="ECO:0000256" key="5">
    <source>
        <dbReference type="ARBA" id="ARBA00022898"/>
    </source>
</evidence>
<dbReference type="CDD" id="cd00610">
    <property type="entry name" value="OAT_like"/>
    <property type="match status" value="1"/>
</dbReference>
<evidence type="ECO:0000256" key="4">
    <source>
        <dbReference type="ARBA" id="ARBA00022679"/>
    </source>
</evidence>
<dbReference type="GO" id="GO:0042802">
    <property type="term" value="F:identical protein binding"/>
    <property type="evidence" value="ECO:0007669"/>
    <property type="project" value="TreeGrafter"/>
</dbReference>
<evidence type="ECO:0000256" key="2">
    <source>
        <dbReference type="ARBA" id="ARBA00008954"/>
    </source>
</evidence>
<comment type="similarity">
    <text evidence="2 6">Belongs to the class-III pyridoxal-phosphate-dependent aminotransferase family.</text>
</comment>
<dbReference type="InterPro" id="IPR015421">
    <property type="entry name" value="PyrdxlP-dep_Trfase_major"/>
</dbReference>
<gene>
    <name evidence="7" type="ORF">LACBIDRAFT_190873</name>
</gene>
<dbReference type="RefSeq" id="XP_001882077.1">
    <property type="nucleotide sequence ID" value="XM_001882042.1"/>
</dbReference>
<dbReference type="PIRSF" id="PIRSF000521">
    <property type="entry name" value="Transaminase_4ab_Lys_Orn"/>
    <property type="match status" value="1"/>
</dbReference>
<dbReference type="InParanoid" id="B0DDU1"/>
<dbReference type="InterPro" id="IPR015424">
    <property type="entry name" value="PyrdxlP-dep_Trfase"/>
</dbReference>
<dbReference type="AlphaFoldDB" id="B0DDU1"/>
<sequence>MSSSSTPPFEPMSSDKLEAFGVHHVTKGLGRIKGGIMAKGEGSYVVYEDGQRLLDFTCGIGVTSLGHVNPRVSQAAAEQCLKLVHSQCSISLHEPYLRLIERLLPIMPDPSLDSFFFWNSGSEAVEAAVKMARVFTGKQNIICVQGAYHGRTFGAMALTKSKTVYSQGFAPLMPGVFTMPFPYWHQSGFQPLTSTHTLTQHALYQLDLLLSQQTAPSDTAAIIIEPVLGEGGYVPAPSEFLQGLRERCDKHGIMLIVDEVQSGFGRTGNYFAIEESGVRPDILVTAKGLANGFPLSGVISRKEVTDKLKPGSMGGTYAGNAVSCAAAVAVADVFREENILANVQARSTELFSALNALKYDPNLRPHILDVRGRGLMVGVEFASPPRPSTPANMASRVAASCIEKGMLILTTSVYQVIRFIPPLNVSKADLAKGCQIFAEAVREVVKEG</sequence>
<keyword evidence="3 7" id="KW-0032">Aminotransferase</keyword>
<dbReference type="OrthoDB" id="10260828at2759"/>
<dbReference type="GO" id="GO:0003992">
    <property type="term" value="F:N2-acetyl-L-ornithine:2-oxoglutarate 5-aminotransferase activity"/>
    <property type="evidence" value="ECO:0007669"/>
    <property type="project" value="UniProtKB-EC"/>
</dbReference>
<dbReference type="Gene3D" id="3.90.1150.10">
    <property type="entry name" value="Aspartate Aminotransferase, domain 1"/>
    <property type="match status" value="1"/>
</dbReference>
<evidence type="ECO:0000256" key="6">
    <source>
        <dbReference type="RuleBase" id="RU003560"/>
    </source>
</evidence>
<keyword evidence="5 6" id="KW-0663">Pyridoxal phosphate</keyword>
<protein>
    <submittedName>
        <fullName evidence="7">Acetylornithine aminotransferase</fullName>
        <ecNumber evidence="7">2.6.1.11</ecNumber>
    </submittedName>
</protein>
<dbReference type="GO" id="GO:0030170">
    <property type="term" value="F:pyridoxal phosphate binding"/>
    <property type="evidence" value="ECO:0007669"/>
    <property type="project" value="InterPro"/>
</dbReference>
<proteinExistence type="inferred from homology"/>
<dbReference type="GeneID" id="6077671"/>
<dbReference type="PROSITE" id="PS00600">
    <property type="entry name" value="AA_TRANSFER_CLASS_3"/>
    <property type="match status" value="1"/>
</dbReference>
<comment type="cofactor">
    <cofactor evidence="1">
        <name>pyridoxal 5'-phosphate</name>
        <dbReference type="ChEBI" id="CHEBI:597326"/>
    </cofactor>
</comment>
<dbReference type="InterPro" id="IPR050103">
    <property type="entry name" value="Class-III_PLP-dep_AT"/>
</dbReference>
<accession>B0DDU1</accession>
<dbReference type="PANTHER" id="PTHR11986">
    <property type="entry name" value="AMINOTRANSFERASE CLASS III"/>
    <property type="match status" value="1"/>
</dbReference>
<dbReference type="SUPFAM" id="SSF53383">
    <property type="entry name" value="PLP-dependent transferases"/>
    <property type="match status" value="1"/>
</dbReference>
<evidence type="ECO:0000256" key="1">
    <source>
        <dbReference type="ARBA" id="ARBA00001933"/>
    </source>
</evidence>
<evidence type="ECO:0000256" key="3">
    <source>
        <dbReference type="ARBA" id="ARBA00022576"/>
    </source>
</evidence>
<evidence type="ECO:0000313" key="7">
    <source>
        <dbReference type="EMBL" id="EDR07146.1"/>
    </source>
</evidence>
<dbReference type="HOGENOM" id="CLU_016922_10_0_1"/>
<keyword evidence="4 7" id="KW-0808">Transferase</keyword>
<dbReference type="InterPro" id="IPR005814">
    <property type="entry name" value="Aminotrans_3"/>
</dbReference>
<dbReference type="FunFam" id="3.40.640.10:FF:000013">
    <property type="entry name" value="4-aminobutyrate aminotransferase"/>
    <property type="match status" value="1"/>
</dbReference>
<keyword evidence="8" id="KW-1185">Reference proteome</keyword>
<dbReference type="EMBL" id="DS547105">
    <property type="protein sequence ID" value="EDR07146.1"/>
    <property type="molecule type" value="Genomic_DNA"/>
</dbReference>
<dbReference type="STRING" id="486041.B0DDU1"/>
<dbReference type="InterPro" id="IPR015422">
    <property type="entry name" value="PyrdxlP-dep_Trfase_small"/>
</dbReference>
<dbReference type="KEGG" id="lbc:LACBIDRAFT_190873"/>
<dbReference type="PANTHER" id="PTHR11986:SF79">
    <property type="entry name" value="ACETYLORNITHINE AMINOTRANSFERASE, MITOCHONDRIAL"/>
    <property type="match status" value="1"/>
</dbReference>
<organism evidence="8">
    <name type="scientific">Laccaria bicolor (strain S238N-H82 / ATCC MYA-4686)</name>
    <name type="common">Bicoloured deceiver</name>
    <name type="synonym">Laccaria laccata var. bicolor</name>
    <dbReference type="NCBI Taxonomy" id="486041"/>
    <lineage>
        <taxon>Eukaryota</taxon>
        <taxon>Fungi</taxon>
        <taxon>Dikarya</taxon>
        <taxon>Basidiomycota</taxon>
        <taxon>Agaricomycotina</taxon>
        <taxon>Agaricomycetes</taxon>
        <taxon>Agaricomycetidae</taxon>
        <taxon>Agaricales</taxon>
        <taxon>Agaricineae</taxon>
        <taxon>Hydnangiaceae</taxon>
        <taxon>Laccaria</taxon>
    </lineage>
</organism>
<dbReference type="EC" id="2.6.1.11" evidence="7"/>
<reference evidence="7 8" key="1">
    <citation type="journal article" date="2008" name="Nature">
        <title>The genome of Laccaria bicolor provides insights into mycorrhizal symbiosis.</title>
        <authorList>
            <person name="Martin F."/>
            <person name="Aerts A."/>
            <person name="Ahren D."/>
            <person name="Brun A."/>
            <person name="Danchin E.G.J."/>
            <person name="Duchaussoy F."/>
            <person name="Gibon J."/>
            <person name="Kohler A."/>
            <person name="Lindquist E."/>
            <person name="Pereda V."/>
            <person name="Salamov A."/>
            <person name="Shapiro H.J."/>
            <person name="Wuyts J."/>
            <person name="Blaudez D."/>
            <person name="Buee M."/>
            <person name="Brokstein P."/>
            <person name="Canbaeck B."/>
            <person name="Cohen D."/>
            <person name="Courty P.E."/>
            <person name="Coutinho P.M."/>
            <person name="Delaruelle C."/>
            <person name="Detter J.C."/>
            <person name="Deveau A."/>
            <person name="DiFazio S."/>
            <person name="Duplessis S."/>
            <person name="Fraissinet-Tachet L."/>
            <person name="Lucic E."/>
            <person name="Frey-Klett P."/>
            <person name="Fourrey C."/>
            <person name="Feussner I."/>
            <person name="Gay G."/>
            <person name="Grimwood J."/>
            <person name="Hoegger P.J."/>
            <person name="Jain P."/>
            <person name="Kilaru S."/>
            <person name="Labbe J."/>
            <person name="Lin Y.C."/>
            <person name="Legue V."/>
            <person name="Le Tacon F."/>
            <person name="Marmeisse R."/>
            <person name="Melayah D."/>
            <person name="Montanini B."/>
            <person name="Muratet M."/>
            <person name="Nehls U."/>
            <person name="Niculita-Hirzel H."/>
            <person name="Oudot-Le Secq M.P."/>
            <person name="Peter M."/>
            <person name="Quesneville H."/>
            <person name="Rajashekar B."/>
            <person name="Reich M."/>
            <person name="Rouhier N."/>
            <person name="Schmutz J."/>
            <person name="Yin T."/>
            <person name="Chalot M."/>
            <person name="Henrissat B."/>
            <person name="Kuees U."/>
            <person name="Lucas S."/>
            <person name="Van de Peer Y."/>
            <person name="Podila G.K."/>
            <person name="Polle A."/>
            <person name="Pukkila P.J."/>
            <person name="Richardson P.M."/>
            <person name="Rouze P."/>
            <person name="Sanders I.R."/>
            <person name="Stajich J.E."/>
            <person name="Tunlid A."/>
            <person name="Tuskan G."/>
            <person name="Grigoriev I.V."/>
        </authorList>
    </citation>
    <scope>NUCLEOTIDE SEQUENCE [LARGE SCALE GENOMIC DNA]</scope>
    <source>
        <strain evidence="8">S238N-H82 / ATCC MYA-4686</strain>
    </source>
</reference>
<dbReference type="Pfam" id="PF00202">
    <property type="entry name" value="Aminotran_3"/>
    <property type="match status" value="1"/>
</dbReference>
<dbReference type="InterPro" id="IPR049704">
    <property type="entry name" value="Aminotrans_3_PPA_site"/>
</dbReference>